<keyword evidence="3" id="KW-0677">Repeat</keyword>
<keyword evidence="8" id="KW-1185">Reference proteome</keyword>
<organism evidence="7 8">
    <name type="scientific">Pedobacter psychrophilus</name>
    <dbReference type="NCBI Taxonomy" id="1826909"/>
    <lineage>
        <taxon>Bacteria</taxon>
        <taxon>Pseudomonadati</taxon>
        <taxon>Bacteroidota</taxon>
        <taxon>Sphingobacteriia</taxon>
        <taxon>Sphingobacteriales</taxon>
        <taxon>Sphingobacteriaceae</taxon>
        <taxon>Pedobacter</taxon>
    </lineage>
</organism>
<evidence type="ECO:0000256" key="4">
    <source>
        <dbReference type="ARBA" id="ARBA00023315"/>
    </source>
</evidence>
<dbReference type="GO" id="GO:0009001">
    <property type="term" value="F:serine O-acetyltransferase activity"/>
    <property type="evidence" value="ECO:0007669"/>
    <property type="project" value="UniProtKB-EC"/>
</dbReference>
<dbReference type="Proteomes" id="UP000078459">
    <property type="component" value="Unassembled WGS sequence"/>
</dbReference>
<feature type="transmembrane region" description="Helical" evidence="6">
    <location>
        <begin position="37"/>
        <end position="60"/>
    </location>
</feature>
<keyword evidence="4 5" id="KW-0012">Acyltransferase</keyword>
<comment type="similarity">
    <text evidence="1 5">Belongs to the transferase hexapeptide repeat family.</text>
</comment>
<evidence type="ECO:0000256" key="1">
    <source>
        <dbReference type="ARBA" id="ARBA00007274"/>
    </source>
</evidence>
<dbReference type="AlphaFoldDB" id="A0A179DC06"/>
<comment type="caution">
    <text evidence="7">The sequence shown here is derived from an EMBL/GenBank/DDBJ whole genome shotgun (WGS) entry which is preliminary data.</text>
</comment>
<evidence type="ECO:0000313" key="7">
    <source>
        <dbReference type="EMBL" id="OAQ38444.1"/>
    </source>
</evidence>
<sequence length="167" mass="18349">MNIISSLFQDQKKNKGNLKGRIILFMFRFAQLTNRHILIAILLCIYLGFYHVFVEWFLCVELPRKTKAGKGLVIYHGQALVINQGVVFGEDCILRNSTTIGHKILKDGTFSGCPVIGNRVDIGANVCIIGNVKIGNDVKIGAGTVVVKDIPDNCVVVGNPARIILNL</sequence>
<dbReference type="InterPro" id="IPR005881">
    <property type="entry name" value="Ser_O-AcTrfase"/>
</dbReference>
<dbReference type="EMBL" id="LWHJ01000030">
    <property type="protein sequence ID" value="OAQ38444.1"/>
    <property type="molecule type" value="Genomic_DNA"/>
</dbReference>
<dbReference type="InterPro" id="IPR045304">
    <property type="entry name" value="LbH_SAT"/>
</dbReference>
<proteinExistence type="inferred from homology"/>
<dbReference type="GO" id="GO:0006535">
    <property type="term" value="P:cysteine biosynthetic process from serine"/>
    <property type="evidence" value="ECO:0007669"/>
    <property type="project" value="InterPro"/>
</dbReference>
<evidence type="ECO:0000256" key="5">
    <source>
        <dbReference type="PIRNR" id="PIRNR000441"/>
    </source>
</evidence>
<reference evidence="7 8" key="1">
    <citation type="submission" date="2016-04" db="EMBL/GenBank/DDBJ databases">
        <authorList>
            <person name="Evans L.H."/>
            <person name="Alamgir A."/>
            <person name="Owens N."/>
            <person name="Weber N.D."/>
            <person name="Virtaneva K."/>
            <person name="Barbian K."/>
            <person name="Babar A."/>
            <person name="Rosenke K."/>
        </authorList>
    </citation>
    <scope>NUCLEOTIDE SEQUENCE [LARGE SCALE GENOMIC DNA]</scope>
    <source>
        <strain evidence="7 8">CCM 8644</strain>
    </source>
</reference>
<evidence type="ECO:0000256" key="3">
    <source>
        <dbReference type="ARBA" id="ARBA00022737"/>
    </source>
</evidence>
<evidence type="ECO:0000313" key="8">
    <source>
        <dbReference type="Proteomes" id="UP000078459"/>
    </source>
</evidence>
<keyword evidence="6" id="KW-0812">Transmembrane</keyword>
<keyword evidence="6" id="KW-1133">Transmembrane helix</keyword>
<reference evidence="7 8" key="2">
    <citation type="submission" date="2016-06" db="EMBL/GenBank/DDBJ databases">
        <title>Pedobacter psychrophilus sp. nov., isolated from Antarctic fragmentary rock.</title>
        <authorList>
            <person name="Svec P."/>
        </authorList>
    </citation>
    <scope>NUCLEOTIDE SEQUENCE [LARGE SCALE GENOMIC DNA]</scope>
    <source>
        <strain evidence="7 8">CCM 8644</strain>
    </source>
</reference>
<dbReference type="InterPro" id="IPR018357">
    <property type="entry name" value="Hexapep_transf_CS"/>
</dbReference>
<evidence type="ECO:0000256" key="2">
    <source>
        <dbReference type="ARBA" id="ARBA00022679"/>
    </source>
</evidence>
<protein>
    <recommendedName>
        <fullName evidence="5">Serine acetyltransferase</fullName>
        <ecNumber evidence="5">2.3.1.30</ecNumber>
    </recommendedName>
</protein>
<dbReference type="RefSeq" id="WP_068823215.1">
    <property type="nucleotide sequence ID" value="NZ_LWHJ01000030.1"/>
</dbReference>
<comment type="catalytic activity">
    <reaction evidence="5">
        <text>L-serine + acetyl-CoA = O-acetyl-L-serine + CoA</text>
        <dbReference type="Rhea" id="RHEA:24560"/>
        <dbReference type="ChEBI" id="CHEBI:33384"/>
        <dbReference type="ChEBI" id="CHEBI:57287"/>
        <dbReference type="ChEBI" id="CHEBI:57288"/>
        <dbReference type="ChEBI" id="CHEBI:58340"/>
        <dbReference type="EC" id="2.3.1.30"/>
    </reaction>
</comment>
<dbReference type="Gene3D" id="2.160.10.10">
    <property type="entry name" value="Hexapeptide repeat proteins"/>
    <property type="match status" value="1"/>
</dbReference>
<dbReference type="InterPro" id="IPR001451">
    <property type="entry name" value="Hexapep"/>
</dbReference>
<dbReference type="InterPro" id="IPR011004">
    <property type="entry name" value="Trimer_LpxA-like_sf"/>
</dbReference>
<dbReference type="PIRSF" id="PIRSF000441">
    <property type="entry name" value="CysE"/>
    <property type="match status" value="1"/>
</dbReference>
<dbReference type="Pfam" id="PF00132">
    <property type="entry name" value="Hexapep"/>
    <property type="match status" value="1"/>
</dbReference>
<dbReference type="GO" id="GO:0005737">
    <property type="term" value="C:cytoplasm"/>
    <property type="evidence" value="ECO:0007669"/>
    <property type="project" value="InterPro"/>
</dbReference>
<keyword evidence="6" id="KW-0472">Membrane</keyword>
<dbReference type="OrthoDB" id="9814490at2"/>
<gene>
    <name evidence="7" type="ORF">A5893_13525</name>
</gene>
<dbReference type="SUPFAM" id="SSF51161">
    <property type="entry name" value="Trimeric LpxA-like enzymes"/>
    <property type="match status" value="1"/>
</dbReference>
<name>A0A179DC06_9SPHI</name>
<dbReference type="CDD" id="cd03354">
    <property type="entry name" value="LbH_SAT"/>
    <property type="match status" value="1"/>
</dbReference>
<accession>A0A179DC06</accession>
<dbReference type="EC" id="2.3.1.30" evidence="5"/>
<dbReference type="PROSITE" id="PS00101">
    <property type="entry name" value="HEXAPEP_TRANSFERASES"/>
    <property type="match status" value="1"/>
</dbReference>
<evidence type="ECO:0000256" key="6">
    <source>
        <dbReference type="SAM" id="Phobius"/>
    </source>
</evidence>
<dbReference type="STRING" id="1826909.A5893_13525"/>
<dbReference type="PANTHER" id="PTHR42811">
    <property type="entry name" value="SERINE ACETYLTRANSFERASE"/>
    <property type="match status" value="1"/>
</dbReference>
<keyword evidence="2 5" id="KW-0808">Transferase</keyword>